<evidence type="ECO:0000313" key="2">
    <source>
        <dbReference type="WBParaSite" id="PgB03_g116_t02"/>
    </source>
</evidence>
<proteinExistence type="predicted"/>
<name>A0A914ZHM5_PARUN</name>
<sequence length="119" mass="13159">MKTNNSLAINAKNCNPLSELLRKSLAHLRSLYAVCLSTARNTGPALIGLKGRLRPVECFRALCRASALLIFLSVASSLLLKMTSKLFRVAAGCCCMKKSSATRRCLRFLCDLHLHFFVK</sequence>
<protein>
    <submittedName>
        <fullName evidence="2">Condensin II complex subunit H2 N-terminal domain-containing protein</fullName>
    </submittedName>
</protein>
<reference evidence="2" key="1">
    <citation type="submission" date="2022-11" db="UniProtKB">
        <authorList>
            <consortium name="WormBaseParasite"/>
        </authorList>
    </citation>
    <scope>IDENTIFICATION</scope>
</reference>
<accession>A0A914ZHM5</accession>
<dbReference type="WBParaSite" id="PgB03_g116_t02">
    <property type="protein sequence ID" value="PgB03_g116_t02"/>
    <property type="gene ID" value="PgB03_g116"/>
</dbReference>
<evidence type="ECO:0000313" key="1">
    <source>
        <dbReference type="Proteomes" id="UP000887569"/>
    </source>
</evidence>
<keyword evidence="1" id="KW-1185">Reference proteome</keyword>
<dbReference type="Proteomes" id="UP000887569">
    <property type="component" value="Unplaced"/>
</dbReference>
<organism evidence="1 2">
    <name type="scientific">Parascaris univalens</name>
    <name type="common">Nematode worm</name>
    <dbReference type="NCBI Taxonomy" id="6257"/>
    <lineage>
        <taxon>Eukaryota</taxon>
        <taxon>Metazoa</taxon>
        <taxon>Ecdysozoa</taxon>
        <taxon>Nematoda</taxon>
        <taxon>Chromadorea</taxon>
        <taxon>Rhabditida</taxon>
        <taxon>Spirurina</taxon>
        <taxon>Ascaridomorpha</taxon>
        <taxon>Ascaridoidea</taxon>
        <taxon>Ascarididae</taxon>
        <taxon>Parascaris</taxon>
    </lineage>
</organism>
<dbReference type="AlphaFoldDB" id="A0A914ZHM5"/>